<evidence type="ECO:0000313" key="9">
    <source>
        <dbReference type="EMBL" id="TCT19829.1"/>
    </source>
</evidence>
<name>A0A4R3MZR4_9GAMM</name>
<dbReference type="InterPro" id="IPR028082">
    <property type="entry name" value="Peripla_BP_I"/>
</dbReference>
<dbReference type="GO" id="GO:0008360">
    <property type="term" value="P:regulation of cell shape"/>
    <property type="evidence" value="ECO:0007669"/>
    <property type="project" value="UniProtKB-KW"/>
</dbReference>
<dbReference type="Gene3D" id="1.25.40.650">
    <property type="match status" value="1"/>
</dbReference>
<dbReference type="Pfam" id="PF04348">
    <property type="entry name" value="LppC"/>
    <property type="match status" value="1"/>
</dbReference>
<feature type="region of interest" description="Disordered" evidence="8">
    <location>
        <begin position="593"/>
        <end position="615"/>
    </location>
</feature>
<evidence type="ECO:0008006" key="11">
    <source>
        <dbReference type="Google" id="ProtNLM"/>
    </source>
</evidence>
<reference evidence="9 10" key="1">
    <citation type="submission" date="2019-03" db="EMBL/GenBank/DDBJ databases">
        <title>Genomic Encyclopedia of Type Strains, Phase IV (KMG-IV): sequencing the most valuable type-strain genomes for metagenomic binning, comparative biology and taxonomic classification.</title>
        <authorList>
            <person name="Goeker M."/>
        </authorList>
    </citation>
    <scope>NUCLEOTIDE SEQUENCE [LARGE SCALE GENOMIC DNA]</scope>
    <source>
        <strain evidence="9 10">DSM 13587</strain>
    </source>
</reference>
<dbReference type="GO" id="GO:0030234">
    <property type="term" value="F:enzyme regulator activity"/>
    <property type="evidence" value="ECO:0007669"/>
    <property type="project" value="TreeGrafter"/>
</dbReference>
<evidence type="ECO:0000256" key="5">
    <source>
        <dbReference type="ARBA" id="ARBA00023139"/>
    </source>
</evidence>
<dbReference type="PANTHER" id="PTHR38038:SF1">
    <property type="entry name" value="PENICILLIN-BINDING PROTEIN ACTIVATOR LPOA"/>
    <property type="match status" value="1"/>
</dbReference>
<evidence type="ECO:0000256" key="3">
    <source>
        <dbReference type="ARBA" id="ARBA00022984"/>
    </source>
</evidence>
<keyword evidence="7" id="KW-0449">Lipoprotein</keyword>
<dbReference type="InterPro" id="IPR011990">
    <property type="entry name" value="TPR-like_helical_dom_sf"/>
</dbReference>
<dbReference type="AlphaFoldDB" id="A0A4R3MZR4"/>
<dbReference type="Gene3D" id="3.40.50.2300">
    <property type="match status" value="2"/>
</dbReference>
<comment type="caution">
    <text evidence="9">The sequence shown here is derived from an EMBL/GenBank/DDBJ whole genome shotgun (WGS) entry which is preliminary data.</text>
</comment>
<evidence type="ECO:0000256" key="4">
    <source>
        <dbReference type="ARBA" id="ARBA00023136"/>
    </source>
</evidence>
<proteinExistence type="predicted"/>
<dbReference type="GO" id="GO:0009252">
    <property type="term" value="P:peptidoglycan biosynthetic process"/>
    <property type="evidence" value="ECO:0007669"/>
    <property type="project" value="UniProtKB-KW"/>
</dbReference>
<accession>A0A4R3MZR4</accession>
<dbReference type="GO" id="GO:0031241">
    <property type="term" value="C:periplasmic side of cell outer membrane"/>
    <property type="evidence" value="ECO:0007669"/>
    <property type="project" value="TreeGrafter"/>
</dbReference>
<evidence type="ECO:0000256" key="8">
    <source>
        <dbReference type="SAM" id="MobiDB-lite"/>
    </source>
</evidence>
<dbReference type="Proteomes" id="UP000295717">
    <property type="component" value="Unassembled WGS sequence"/>
</dbReference>
<evidence type="ECO:0000256" key="7">
    <source>
        <dbReference type="ARBA" id="ARBA00023288"/>
    </source>
</evidence>
<evidence type="ECO:0000256" key="2">
    <source>
        <dbReference type="ARBA" id="ARBA00022960"/>
    </source>
</evidence>
<keyword evidence="2" id="KW-0133">Cell shape</keyword>
<dbReference type="PANTHER" id="PTHR38038">
    <property type="entry name" value="PENICILLIN-BINDING PROTEIN ACTIVATOR LPOA"/>
    <property type="match status" value="1"/>
</dbReference>
<protein>
    <recommendedName>
        <fullName evidence="11">Penicillin-binding protein activator</fullName>
    </recommendedName>
</protein>
<dbReference type="RefSeq" id="WP_132977866.1">
    <property type="nucleotide sequence ID" value="NZ_SMAO01000007.1"/>
</dbReference>
<keyword evidence="10" id="KW-1185">Reference proteome</keyword>
<dbReference type="Gene3D" id="1.25.40.10">
    <property type="entry name" value="Tetratricopeptide repeat domain"/>
    <property type="match status" value="1"/>
</dbReference>
<evidence type="ECO:0000256" key="1">
    <source>
        <dbReference type="ARBA" id="ARBA00022729"/>
    </source>
</evidence>
<dbReference type="CDD" id="cd06339">
    <property type="entry name" value="PBP1_YraM_LppC_lipoprotein-like"/>
    <property type="match status" value="1"/>
</dbReference>
<keyword evidence="5" id="KW-0564">Palmitate</keyword>
<keyword evidence="4" id="KW-0472">Membrane</keyword>
<keyword evidence="6" id="KW-0998">Cell outer membrane</keyword>
<sequence length="615" mass="66260">MPKNRVTHDRLSTLAWLTPLLLVLGLSGCATSPALDESKVLATVPGAALTQATTLEAQGKATEAAKLYLDLAGKARPPARAQLQLKAVDAYLSAGQTAPARQTLDAIPSQELTATQREMMLLAQADLALLTGRPQDATRFLGRMQVQSLPRDLKARRLGTLASAQRLASSPLDAAKTLNDLDRLLEQNDQRLVNQVSLLSTLNTLPQAELQKLTRTGSWAMRGWAEIALLTRQAGADPSQLEIRYRQWQRGRSGHPALPELARAYSRNLSGGYQSGDRVTVMLPRSGRFAAAAKAVREGIEAASRVDTGAPQPRLEFADSTNAGRVGAIHARAIKDGAHYVIGPLEKPAVDALASERTLKVPTLALNESTRAERRTDNLFQFSLSPENEAAEVANKAFARGLKRALLLYPEGAWGNRLASAFRQQWLSLGGILAGQSSFNPVAASHEKTAQKLLDGQSADLLFLVATADMARRIHPAIRTASTRPLTVISTSHVYVGDFDPKRDAGLVGLYFVDIPWMFDVGGDGPLSRRRLSNSADPLARLHAMGVDAYRLAPRLTNLAKNPGAYYPGQTGGLSINSLGRIQRQLELGRFTETGPQLADAPVEPRAPGHALDAD</sequence>
<gene>
    <name evidence="9" type="ORF">EDC35_107157</name>
</gene>
<dbReference type="PROSITE" id="PS51257">
    <property type="entry name" value="PROKAR_LIPOPROTEIN"/>
    <property type="match status" value="1"/>
</dbReference>
<evidence type="ECO:0000256" key="6">
    <source>
        <dbReference type="ARBA" id="ARBA00023237"/>
    </source>
</evidence>
<keyword evidence="3" id="KW-0573">Peptidoglycan synthesis</keyword>
<evidence type="ECO:0000313" key="10">
    <source>
        <dbReference type="Proteomes" id="UP000295717"/>
    </source>
</evidence>
<dbReference type="OrthoDB" id="6708821at2"/>
<organism evidence="9 10">
    <name type="scientific">Thiobaca trueperi</name>
    <dbReference type="NCBI Taxonomy" id="127458"/>
    <lineage>
        <taxon>Bacteria</taxon>
        <taxon>Pseudomonadati</taxon>
        <taxon>Pseudomonadota</taxon>
        <taxon>Gammaproteobacteria</taxon>
        <taxon>Chromatiales</taxon>
        <taxon>Chromatiaceae</taxon>
        <taxon>Thiobaca</taxon>
    </lineage>
</organism>
<dbReference type="SUPFAM" id="SSF53822">
    <property type="entry name" value="Periplasmic binding protein-like I"/>
    <property type="match status" value="1"/>
</dbReference>
<keyword evidence="1" id="KW-0732">Signal</keyword>
<dbReference type="EMBL" id="SMAO01000007">
    <property type="protein sequence ID" value="TCT19829.1"/>
    <property type="molecule type" value="Genomic_DNA"/>
</dbReference>
<dbReference type="InterPro" id="IPR007443">
    <property type="entry name" value="LpoA"/>
</dbReference>